<sequence>MMLFAVIAIGQDWENTCGEMMHTYGAACILMCLVDMGLELVRCSFESTLDRLQANFQPGTGAGSPVNEGLLDGSSITDGFGQAVITSAEATEMTPSGTAGSVTSGALGRGVGKMKELQKRRVSNLHFWSIVFAVMVSIVFSFFSAHDEECYERTPSLYSYIHIFTYAFTLRLGVVILFLCCRTVQNYEDSASFALAARQQAAAGQPLSF</sequence>
<feature type="transmembrane region" description="Helical" evidence="1">
    <location>
        <begin position="125"/>
        <end position="145"/>
    </location>
</feature>
<dbReference type="AlphaFoldDB" id="A0A7S2IQR8"/>
<name>A0A7S2IQR8_9DINO</name>
<dbReference type="EMBL" id="HBGQ01090012">
    <property type="protein sequence ID" value="CAD9525517.1"/>
    <property type="molecule type" value="Transcribed_RNA"/>
</dbReference>
<keyword evidence="1" id="KW-0812">Transmembrane</keyword>
<proteinExistence type="predicted"/>
<reference evidence="2" key="1">
    <citation type="submission" date="2021-01" db="EMBL/GenBank/DDBJ databases">
        <authorList>
            <person name="Corre E."/>
            <person name="Pelletier E."/>
            <person name="Niang G."/>
            <person name="Scheremetjew M."/>
            <person name="Finn R."/>
            <person name="Kale V."/>
            <person name="Holt S."/>
            <person name="Cochrane G."/>
            <person name="Meng A."/>
            <person name="Brown T."/>
            <person name="Cohen L."/>
        </authorList>
    </citation>
    <scope>NUCLEOTIDE SEQUENCE</scope>
    <source>
        <strain evidence="2">CCMP2222</strain>
    </source>
</reference>
<evidence type="ECO:0008006" key="3">
    <source>
        <dbReference type="Google" id="ProtNLM"/>
    </source>
</evidence>
<accession>A0A7S2IQR8</accession>
<evidence type="ECO:0000256" key="1">
    <source>
        <dbReference type="SAM" id="Phobius"/>
    </source>
</evidence>
<gene>
    <name evidence="2" type="ORF">AAND1436_LOCUS42935</name>
</gene>
<evidence type="ECO:0000313" key="2">
    <source>
        <dbReference type="EMBL" id="CAD9525517.1"/>
    </source>
</evidence>
<keyword evidence="1" id="KW-1133">Transmembrane helix</keyword>
<organism evidence="2">
    <name type="scientific">Alexandrium andersonii</name>
    <dbReference type="NCBI Taxonomy" id="327968"/>
    <lineage>
        <taxon>Eukaryota</taxon>
        <taxon>Sar</taxon>
        <taxon>Alveolata</taxon>
        <taxon>Dinophyceae</taxon>
        <taxon>Gonyaulacales</taxon>
        <taxon>Pyrocystaceae</taxon>
        <taxon>Alexandrium</taxon>
    </lineage>
</organism>
<protein>
    <recommendedName>
        <fullName evidence="3">Transmembrane protein</fullName>
    </recommendedName>
</protein>
<keyword evidence="1" id="KW-0472">Membrane</keyword>
<feature type="transmembrane region" description="Helical" evidence="1">
    <location>
        <begin position="157"/>
        <end position="180"/>
    </location>
</feature>